<evidence type="ECO:0000256" key="2">
    <source>
        <dbReference type="ARBA" id="ARBA00022723"/>
    </source>
</evidence>
<dbReference type="AlphaFoldDB" id="A0A087UFA3"/>
<dbReference type="OrthoDB" id="6429659at2759"/>
<dbReference type="InterPro" id="IPR027806">
    <property type="entry name" value="HARBI1_dom"/>
</dbReference>
<keyword evidence="5" id="KW-1185">Reference proteome</keyword>
<dbReference type="STRING" id="407821.A0A087UFA3"/>
<evidence type="ECO:0000259" key="3">
    <source>
        <dbReference type="Pfam" id="PF13359"/>
    </source>
</evidence>
<evidence type="ECO:0000256" key="1">
    <source>
        <dbReference type="ARBA" id="ARBA00001968"/>
    </source>
</evidence>
<comment type="cofactor">
    <cofactor evidence="1">
        <name>a divalent metal cation</name>
        <dbReference type="ChEBI" id="CHEBI:60240"/>
    </cofactor>
</comment>
<organism evidence="4 5">
    <name type="scientific">Stegodyphus mimosarum</name>
    <name type="common">African social velvet spider</name>
    <dbReference type="NCBI Taxonomy" id="407821"/>
    <lineage>
        <taxon>Eukaryota</taxon>
        <taxon>Metazoa</taxon>
        <taxon>Ecdysozoa</taxon>
        <taxon>Arthropoda</taxon>
        <taxon>Chelicerata</taxon>
        <taxon>Arachnida</taxon>
        <taxon>Araneae</taxon>
        <taxon>Araneomorphae</taxon>
        <taxon>Entelegynae</taxon>
        <taxon>Eresoidea</taxon>
        <taxon>Eresidae</taxon>
        <taxon>Stegodyphus</taxon>
    </lineage>
</organism>
<accession>A0A087UFA3</accession>
<dbReference type="Proteomes" id="UP000054359">
    <property type="component" value="Unassembled WGS sequence"/>
</dbReference>
<evidence type="ECO:0000313" key="5">
    <source>
        <dbReference type="Proteomes" id="UP000054359"/>
    </source>
</evidence>
<dbReference type="OMA" id="THDSNIF"/>
<protein>
    <submittedName>
        <fullName evidence="4">Putative nuclease HARBI1</fullName>
    </submittedName>
</protein>
<dbReference type="GO" id="GO:0046872">
    <property type="term" value="F:metal ion binding"/>
    <property type="evidence" value="ECO:0007669"/>
    <property type="project" value="UniProtKB-KW"/>
</dbReference>
<gene>
    <name evidence="4" type="ORF">X975_18060</name>
</gene>
<name>A0A087UFA3_STEMI</name>
<keyword evidence="2" id="KW-0479">Metal-binding</keyword>
<sequence length="101" mass="11748">MPHFVKFPMSEEARFEKKCDFFTNGFPNVIGAIDGTLINIQRPSVDDWFVFISRKGKFALNIQLVCDAKMEILDVVARWPGSTHDFFMWKRSKLRELFVSG</sequence>
<proteinExistence type="predicted"/>
<feature type="non-terminal residue" evidence="4">
    <location>
        <position position="101"/>
    </location>
</feature>
<feature type="domain" description="DDE Tnp4" evidence="3">
    <location>
        <begin position="33"/>
        <end position="97"/>
    </location>
</feature>
<dbReference type="EMBL" id="KK119564">
    <property type="protein sequence ID" value="KFM76042.1"/>
    <property type="molecule type" value="Genomic_DNA"/>
</dbReference>
<evidence type="ECO:0000313" key="4">
    <source>
        <dbReference type="EMBL" id="KFM76042.1"/>
    </source>
</evidence>
<dbReference type="Pfam" id="PF13359">
    <property type="entry name" value="DDE_Tnp_4"/>
    <property type="match status" value="1"/>
</dbReference>
<reference evidence="4 5" key="1">
    <citation type="submission" date="2013-11" db="EMBL/GenBank/DDBJ databases">
        <title>Genome sequencing of Stegodyphus mimosarum.</title>
        <authorList>
            <person name="Bechsgaard J."/>
        </authorList>
    </citation>
    <scope>NUCLEOTIDE SEQUENCE [LARGE SCALE GENOMIC DNA]</scope>
</reference>